<sequence>MASWVKRVRAYAAPALLLYTVMVTLALISTAWREQDPEGAESGEHRVGREQLGAGRGRNFLDVIVQEERRHMNSFKNAVRSYRHAANHHSEDHVQNPEEQDSEHTGKHKPGRSPRRRNVLADEANSKTHPSGRMYNAREIIATKEEIDETSKSNRTAVHGERNSFNQQGSMVEVEEWDRSRAKKSRKSKKMDPNREISMKANKAEAFSQVDVEVDSNLKSKEATVFHNKTSKQQEPDFFVKFCDRIFDDPKVVPNICNRPHVEISNKKHIAVSKKSLSFRRLGEIKVFSTFLDVRGEPHVRAMVLGPSGQSSGPSTYWCVFHDLDNTENVMGGDKGTHFGTGGNPDSRKEYLSGYKATNGDAANKMDPTLGSTVMAFYAASDGHGRVNRFFIASCPVPQRAFPLFSHADVRLRTIQMVVGSLETAFLGAVQDTTFVDVIINKHIKQESLPASSLTWQNLGKTIVVDVRAPESKNAAGHDGDDDSKPHGFVENHQKKAVRVFELDDDDEDKEISREKKHHSILHGGKVRSDGSILVPHPQTKEVGEIIASCVAPLHGRVSAIQVVEFIELSLLLGVQHIVFYVPSSQELTDARTVIRMYETRGLVTRLPWDLPGAGQGNHSGPDDVWARGRDVALNDCLYRTIHGFDWALFLDLDEFFVPRVTPDLPSFLRYLAVQHRFNASRTTDLVFPSVFFPPPTRDHYKNLTTVPGFLRDINKFSTLKSVHRTLFDQKQALRMLRPETVARVGASERRKTAFTLSHRYAAVHHYSFCPRTETNAKGAAEKPQGGVSCNHLKVDWTMWRFKTLLVERAAAAMTVLTKG</sequence>
<evidence type="ECO:0000256" key="9">
    <source>
        <dbReference type="SAM" id="Phobius"/>
    </source>
</evidence>
<evidence type="ECO:0000256" key="6">
    <source>
        <dbReference type="ARBA" id="ARBA00022989"/>
    </source>
</evidence>
<evidence type="ECO:0008006" key="12">
    <source>
        <dbReference type="Google" id="ProtNLM"/>
    </source>
</evidence>
<evidence type="ECO:0000256" key="3">
    <source>
        <dbReference type="ARBA" id="ARBA00022676"/>
    </source>
</evidence>
<organism evidence="10 11">
    <name type="scientific">Elysia crispata</name>
    <name type="common">lettuce slug</name>
    <dbReference type="NCBI Taxonomy" id="231223"/>
    <lineage>
        <taxon>Eukaryota</taxon>
        <taxon>Metazoa</taxon>
        <taxon>Spiralia</taxon>
        <taxon>Lophotrochozoa</taxon>
        <taxon>Mollusca</taxon>
        <taxon>Gastropoda</taxon>
        <taxon>Heterobranchia</taxon>
        <taxon>Euthyneura</taxon>
        <taxon>Panpulmonata</taxon>
        <taxon>Sacoglossa</taxon>
        <taxon>Placobranchoidea</taxon>
        <taxon>Plakobranchidae</taxon>
        <taxon>Elysia</taxon>
    </lineage>
</organism>
<dbReference type="AlphaFoldDB" id="A0AAE1B793"/>
<evidence type="ECO:0000256" key="1">
    <source>
        <dbReference type="ARBA" id="ARBA00004167"/>
    </source>
</evidence>
<dbReference type="Proteomes" id="UP001283361">
    <property type="component" value="Unassembled WGS sequence"/>
</dbReference>
<protein>
    <recommendedName>
        <fullName evidence="12">Glycosyltransferase family 92 protein</fullName>
    </recommendedName>
</protein>
<evidence type="ECO:0000256" key="4">
    <source>
        <dbReference type="ARBA" id="ARBA00022679"/>
    </source>
</evidence>
<keyword evidence="4" id="KW-0808">Transferase</keyword>
<keyword evidence="3" id="KW-0328">Glycosyltransferase</keyword>
<accession>A0AAE1B793</accession>
<feature type="region of interest" description="Disordered" evidence="8">
    <location>
        <begin position="84"/>
        <end position="137"/>
    </location>
</feature>
<evidence type="ECO:0000313" key="11">
    <source>
        <dbReference type="Proteomes" id="UP001283361"/>
    </source>
</evidence>
<dbReference type="GO" id="GO:0016757">
    <property type="term" value="F:glycosyltransferase activity"/>
    <property type="evidence" value="ECO:0007669"/>
    <property type="project" value="UniProtKB-KW"/>
</dbReference>
<keyword evidence="11" id="KW-1185">Reference proteome</keyword>
<dbReference type="GO" id="GO:0005737">
    <property type="term" value="C:cytoplasm"/>
    <property type="evidence" value="ECO:0007669"/>
    <property type="project" value="TreeGrafter"/>
</dbReference>
<evidence type="ECO:0000256" key="7">
    <source>
        <dbReference type="ARBA" id="ARBA00023136"/>
    </source>
</evidence>
<dbReference type="EMBL" id="JAWDGP010000452">
    <property type="protein sequence ID" value="KAK3800515.1"/>
    <property type="molecule type" value="Genomic_DNA"/>
</dbReference>
<feature type="transmembrane region" description="Helical" evidence="9">
    <location>
        <begin position="12"/>
        <end position="32"/>
    </location>
</feature>
<dbReference type="Pfam" id="PF01697">
    <property type="entry name" value="Glyco_transf_92"/>
    <property type="match status" value="1"/>
</dbReference>
<comment type="caution">
    <text evidence="10">The sequence shown here is derived from an EMBL/GenBank/DDBJ whole genome shotgun (WGS) entry which is preliminary data.</text>
</comment>
<comment type="similarity">
    <text evidence="2">Belongs to the glycosyltransferase 92 family.</text>
</comment>
<dbReference type="PANTHER" id="PTHR21461">
    <property type="entry name" value="GLYCOSYLTRANSFERASE FAMILY 92 PROTEIN"/>
    <property type="match status" value="1"/>
</dbReference>
<keyword evidence="6 9" id="KW-1133">Transmembrane helix</keyword>
<evidence type="ECO:0000256" key="8">
    <source>
        <dbReference type="SAM" id="MobiDB-lite"/>
    </source>
</evidence>
<name>A0AAE1B793_9GAST</name>
<keyword evidence="7 9" id="KW-0472">Membrane</keyword>
<reference evidence="10" key="1">
    <citation type="journal article" date="2023" name="G3 (Bethesda)">
        <title>A reference genome for the long-term kleptoplast-retaining sea slug Elysia crispata morphotype clarki.</title>
        <authorList>
            <person name="Eastman K.E."/>
            <person name="Pendleton A.L."/>
            <person name="Shaikh M.A."/>
            <person name="Suttiyut T."/>
            <person name="Ogas R."/>
            <person name="Tomko P."/>
            <person name="Gavelis G."/>
            <person name="Widhalm J.R."/>
            <person name="Wisecaver J.H."/>
        </authorList>
    </citation>
    <scope>NUCLEOTIDE SEQUENCE</scope>
    <source>
        <strain evidence="10">ECLA1</strain>
    </source>
</reference>
<gene>
    <name evidence="10" type="ORF">RRG08_043833</name>
</gene>
<dbReference type="PANTHER" id="PTHR21461:SF69">
    <property type="entry name" value="GLYCOSYLTRANSFERASE FAMILY 92 PROTEIN"/>
    <property type="match status" value="1"/>
</dbReference>
<evidence type="ECO:0000313" key="10">
    <source>
        <dbReference type="EMBL" id="KAK3800515.1"/>
    </source>
</evidence>
<feature type="compositionally biased region" description="Basic residues" evidence="8">
    <location>
        <begin position="106"/>
        <end position="118"/>
    </location>
</feature>
<feature type="region of interest" description="Disordered" evidence="8">
    <location>
        <begin position="171"/>
        <end position="193"/>
    </location>
</feature>
<keyword evidence="5 9" id="KW-0812">Transmembrane</keyword>
<dbReference type="InterPro" id="IPR008166">
    <property type="entry name" value="Glyco_transf_92"/>
</dbReference>
<proteinExistence type="inferred from homology"/>
<evidence type="ECO:0000256" key="5">
    <source>
        <dbReference type="ARBA" id="ARBA00022692"/>
    </source>
</evidence>
<comment type="subcellular location">
    <subcellularLocation>
        <location evidence="1">Membrane</location>
        <topology evidence="1">Single-pass membrane protein</topology>
    </subcellularLocation>
</comment>
<dbReference type="GO" id="GO:0016020">
    <property type="term" value="C:membrane"/>
    <property type="evidence" value="ECO:0007669"/>
    <property type="project" value="UniProtKB-SubCell"/>
</dbReference>
<evidence type="ECO:0000256" key="2">
    <source>
        <dbReference type="ARBA" id="ARBA00007647"/>
    </source>
</evidence>